<accession>A0A7R9A0C0</accession>
<evidence type="ECO:0000313" key="1">
    <source>
        <dbReference type="EMBL" id="CAD7238598.1"/>
    </source>
</evidence>
<proteinExistence type="predicted"/>
<protein>
    <submittedName>
        <fullName evidence="1">Uncharacterized protein</fullName>
    </submittedName>
</protein>
<dbReference type="EMBL" id="OB704784">
    <property type="protein sequence ID" value="CAD7238598.1"/>
    <property type="molecule type" value="Genomic_DNA"/>
</dbReference>
<organism evidence="1">
    <name type="scientific">Cyprideis torosa</name>
    <dbReference type="NCBI Taxonomy" id="163714"/>
    <lineage>
        <taxon>Eukaryota</taxon>
        <taxon>Metazoa</taxon>
        <taxon>Ecdysozoa</taxon>
        <taxon>Arthropoda</taxon>
        <taxon>Crustacea</taxon>
        <taxon>Oligostraca</taxon>
        <taxon>Ostracoda</taxon>
        <taxon>Podocopa</taxon>
        <taxon>Podocopida</taxon>
        <taxon>Cytherocopina</taxon>
        <taxon>Cytheroidea</taxon>
        <taxon>Cytherideidae</taxon>
        <taxon>Cyprideis</taxon>
    </lineage>
</organism>
<sequence>MEVEISPRSSVRERSRD</sequence>
<dbReference type="AlphaFoldDB" id="A0A7R9A0C0"/>
<name>A0A7R9A0C0_9CRUS</name>
<reference evidence="1" key="1">
    <citation type="submission" date="2020-11" db="EMBL/GenBank/DDBJ databases">
        <authorList>
            <person name="Tran Van P."/>
        </authorList>
    </citation>
    <scope>NUCLEOTIDE SEQUENCE</scope>
</reference>
<gene>
    <name evidence="1" type="ORF">CTOB1V02_LOCUS16413</name>
</gene>